<feature type="region of interest" description="Disordered" evidence="5">
    <location>
        <begin position="347"/>
        <end position="418"/>
    </location>
</feature>
<dbReference type="Pfam" id="PF00069">
    <property type="entry name" value="Pkinase"/>
    <property type="match status" value="1"/>
</dbReference>
<feature type="compositionally biased region" description="Pro residues" evidence="5">
    <location>
        <begin position="351"/>
        <end position="381"/>
    </location>
</feature>
<dbReference type="InterPro" id="IPR008266">
    <property type="entry name" value="Tyr_kinase_AS"/>
</dbReference>
<feature type="domain" description="Protein kinase" evidence="7">
    <location>
        <begin position="1"/>
        <end position="263"/>
    </location>
</feature>
<keyword evidence="2" id="KW-0547">Nucleotide-binding</keyword>
<dbReference type="PROSITE" id="PS00109">
    <property type="entry name" value="PROTEIN_KINASE_TYR"/>
    <property type="match status" value="1"/>
</dbReference>
<keyword evidence="6" id="KW-1133">Transmembrane helix</keyword>
<dbReference type="InterPro" id="IPR011009">
    <property type="entry name" value="Kinase-like_dom_sf"/>
</dbReference>
<evidence type="ECO:0000313" key="8">
    <source>
        <dbReference type="EMBL" id="WXA92060.1"/>
    </source>
</evidence>
<gene>
    <name evidence="8" type="ORF">LZC95_37110</name>
</gene>
<dbReference type="Proteomes" id="UP001379533">
    <property type="component" value="Chromosome"/>
</dbReference>
<dbReference type="InterPro" id="IPR000719">
    <property type="entry name" value="Prot_kinase_dom"/>
</dbReference>
<dbReference type="PANTHER" id="PTHR43289">
    <property type="entry name" value="MITOGEN-ACTIVATED PROTEIN KINASE KINASE KINASE 20-RELATED"/>
    <property type="match status" value="1"/>
</dbReference>
<dbReference type="SUPFAM" id="SSF56112">
    <property type="entry name" value="Protein kinase-like (PK-like)"/>
    <property type="match status" value="1"/>
</dbReference>
<evidence type="ECO:0000256" key="5">
    <source>
        <dbReference type="SAM" id="MobiDB-lite"/>
    </source>
</evidence>
<sequence>MGSVHFGVLRDGSEPKSVAVKQLHAEHARDPASVAMLLDEVRLTRLAHHPNVIPVVDFAYDGEHMILVMEYVHGESLRHLLSAAKKQQRAIPVRIAAAVLLDVLRALHAAHNARDEAGNALHLVHRDVTPENILVGSNGVTRLVDFGVAKANGRLHATRAGNVKGKFAYLAPEQIGGDVTLRADLFAAGLVFWEALVGERAFKGKDEAELIGQALNPKIPPASSLVGGIAPELDEVIARALAVVAEQRYESAEEFGAAIERVLGPSNIASADEVGAWTVELLGDKLRERASRMAEIIRDERKRTAKRTLPFVMGAGALVLLVGSLAFLGRSLLAWSAPISAEVQRVGSDVAPPPSPATPTPTPVAQQPAPPAPELAPPMPPTVSSARAAKKRAAVPTAVSPSSTGTRRDDACDPPFVIDSKGIRQYKQECFQ</sequence>
<evidence type="ECO:0000313" key="9">
    <source>
        <dbReference type="Proteomes" id="UP001379533"/>
    </source>
</evidence>
<evidence type="ECO:0000256" key="1">
    <source>
        <dbReference type="ARBA" id="ARBA00022679"/>
    </source>
</evidence>
<dbReference type="PANTHER" id="PTHR43289:SF6">
    <property type="entry name" value="SERINE_THREONINE-PROTEIN KINASE NEKL-3"/>
    <property type="match status" value="1"/>
</dbReference>
<keyword evidence="4" id="KW-0067">ATP-binding</keyword>
<dbReference type="CDD" id="cd14014">
    <property type="entry name" value="STKc_PknB_like"/>
    <property type="match status" value="1"/>
</dbReference>
<keyword evidence="3 8" id="KW-0418">Kinase</keyword>
<evidence type="ECO:0000256" key="3">
    <source>
        <dbReference type="ARBA" id="ARBA00022777"/>
    </source>
</evidence>
<proteinExistence type="predicted"/>
<organism evidence="8 9">
    <name type="scientific">Pendulispora brunnea</name>
    <dbReference type="NCBI Taxonomy" id="2905690"/>
    <lineage>
        <taxon>Bacteria</taxon>
        <taxon>Pseudomonadati</taxon>
        <taxon>Myxococcota</taxon>
        <taxon>Myxococcia</taxon>
        <taxon>Myxococcales</taxon>
        <taxon>Sorangiineae</taxon>
        <taxon>Pendulisporaceae</taxon>
        <taxon>Pendulispora</taxon>
    </lineage>
</organism>
<dbReference type="Gene3D" id="1.10.510.10">
    <property type="entry name" value="Transferase(Phosphotransferase) domain 1"/>
    <property type="match status" value="1"/>
</dbReference>
<name>A0ABZ2K4K4_9BACT</name>
<evidence type="ECO:0000259" key="7">
    <source>
        <dbReference type="PROSITE" id="PS50011"/>
    </source>
</evidence>
<dbReference type="PROSITE" id="PS50011">
    <property type="entry name" value="PROTEIN_KINASE_DOM"/>
    <property type="match status" value="1"/>
</dbReference>
<evidence type="ECO:0000256" key="6">
    <source>
        <dbReference type="SAM" id="Phobius"/>
    </source>
</evidence>
<keyword evidence="6" id="KW-0812">Transmembrane</keyword>
<accession>A0ABZ2K4K4</accession>
<dbReference type="Gene3D" id="3.30.200.20">
    <property type="entry name" value="Phosphorylase Kinase, domain 1"/>
    <property type="match status" value="1"/>
</dbReference>
<feature type="transmembrane region" description="Helical" evidence="6">
    <location>
        <begin position="308"/>
        <end position="328"/>
    </location>
</feature>
<evidence type="ECO:0000256" key="2">
    <source>
        <dbReference type="ARBA" id="ARBA00022741"/>
    </source>
</evidence>
<dbReference type="EMBL" id="CP089982">
    <property type="protein sequence ID" value="WXA92060.1"/>
    <property type="molecule type" value="Genomic_DNA"/>
</dbReference>
<reference evidence="8 9" key="1">
    <citation type="submission" date="2021-12" db="EMBL/GenBank/DDBJ databases">
        <title>Discovery of the Pendulisporaceae a myxobacterial family with distinct sporulation behavior and unique specialized metabolism.</title>
        <authorList>
            <person name="Garcia R."/>
            <person name="Popoff A."/>
            <person name="Bader C.D."/>
            <person name="Loehr J."/>
            <person name="Walesch S."/>
            <person name="Walt C."/>
            <person name="Boldt J."/>
            <person name="Bunk B."/>
            <person name="Haeckl F.J.F.P.J."/>
            <person name="Gunesch A.P."/>
            <person name="Birkelbach J."/>
            <person name="Nuebel U."/>
            <person name="Pietschmann T."/>
            <person name="Bach T."/>
            <person name="Mueller R."/>
        </authorList>
    </citation>
    <scope>NUCLEOTIDE SEQUENCE [LARGE SCALE GENOMIC DNA]</scope>
    <source>
        <strain evidence="8 9">MSr12523</strain>
    </source>
</reference>
<evidence type="ECO:0000256" key="4">
    <source>
        <dbReference type="ARBA" id="ARBA00022840"/>
    </source>
</evidence>
<keyword evidence="1" id="KW-0808">Transferase</keyword>
<keyword evidence="9" id="KW-1185">Reference proteome</keyword>
<dbReference type="GO" id="GO:0004674">
    <property type="term" value="F:protein serine/threonine kinase activity"/>
    <property type="evidence" value="ECO:0007669"/>
    <property type="project" value="UniProtKB-KW"/>
</dbReference>
<keyword evidence="8" id="KW-0723">Serine/threonine-protein kinase</keyword>
<keyword evidence="6" id="KW-0472">Membrane</keyword>
<protein>
    <submittedName>
        <fullName evidence="8">Serine/threonine protein kinase</fullName>
    </submittedName>
</protein>